<organism evidence="3 4">
    <name type="scientific">Vespula maculifrons</name>
    <name type="common">Eastern yellow jacket</name>
    <name type="synonym">Wasp</name>
    <dbReference type="NCBI Taxonomy" id="7453"/>
    <lineage>
        <taxon>Eukaryota</taxon>
        <taxon>Metazoa</taxon>
        <taxon>Ecdysozoa</taxon>
        <taxon>Arthropoda</taxon>
        <taxon>Hexapoda</taxon>
        <taxon>Insecta</taxon>
        <taxon>Pterygota</taxon>
        <taxon>Neoptera</taxon>
        <taxon>Endopterygota</taxon>
        <taxon>Hymenoptera</taxon>
        <taxon>Apocrita</taxon>
        <taxon>Aculeata</taxon>
        <taxon>Vespoidea</taxon>
        <taxon>Vespidae</taxon>
        <taxon>Vespinae</taxon>
        <taxon>Vespula</taxon>
    </lineage>
</organism>
<keyword evidence="4" id="KW-1185">Reference proteome</keyword>
<dbReference type="PANTHER" id="PTHR22775:SF3">
    <property type="entry name" value="SORTING NEXIN-13"/>
    <property type="match status" value="1"/>
</dbReference>
<dbReference type="PANTHER" id="PTHR22775">
    <property type="entry name" value="SORTING NEXIN"/>
    <property type="match status" value="1"/>
</dbReference>
<evidence type="ECO:0000313" key="4">
    <source>
        <dbReference type="Proteomes" id="UP001607303"/>
    </source>
</evidence>
<name>A0ABD2AV84_VESMC</name>
<keyword evidence="1" id="KW-1133">Transmembrane helix</keyword>
<dbReference type="InterPro" id="IPR003114">
    <property type="entry name" value="Phox_assoc"/>
</dbReference>
<keyword evidence="1" id="KW-0472">Membrane</keyword>
<dbReference type="AlphaFoldDB" id="A0ABD2AV84"/>
<dbReference type="InterPro" id="IPR036871">
    <property type="entry name" value="PX_dom_sf"/>
</dbReference>
<feature type="transmembrane region" description="Helical" evidence="1">
    <location>
        <begin position="38"/>
        <end position="61"/>
    </location>
</feature>
<keyword evidence="1" id="KW-0812">Transmembrane</keyword>
<dbReference type="Proteomes" id="UP001607303">
    <property type="component" value="Unassembled WGS sequence"/>
</dbReference>
<dbReference type="EMBL" id="JAYRBN010000113">
    <property type="protein sequence ID" value="KAL2723835.1"/>
    <property type="molecule type" value="Genomic_DNA"/>
</dbReference>
<comment type="caution">
    <text evidence="3">The sequence shown here is derived from an EMBL/GenBank/DDBJ whole genome shotgun (WGS) entry which is preliminary data.</text>
</comment>
<evidence type="ECO:0000256" key="1">
    <source>
        <dbReference type="SAM" id="Phobius"/>
    </source>
</evidence>
<dbReference type="SUPFAM" id="SSF64268">
    <property type="entry name" value="PX domain"/>
    <property type="match status" value="1"/>
</dbReference>
<dbReference type="Gene3D" id="3.30.1520.10">
    <property type="entry name" value="Phox-like domain"/>
    <property type="match status" value="1"/>
</dbReference>
<evidence type="ECO:0000259" key="2">
    <source>
        <dbReference type="PROSITE" id="PS51207"/>
    </source>
</evidence>
<dbReference type="PROSITE" id="PS51207">
    <property type="entry name" value="PXA"/>
    <property type="match status" value="1"/>
</dbReference>
<feature type="transmembrane region" description="Helical" evidence="1">
    <location>
        <begin position="12"/>
        <end position="32"/>
    </location>
</feature>
<accession>A0ABD2AV84</accession>
<gene>
    <name evidence="3" type="ORF">V1477_019067</name>
</gene>
<dbReference type="Pfam" id="PF02194">
    <property type="entry name" value="PXA"/>
    <property type="match status" value="1"/>
</dbReference>
<proteinExistence type="predicted"/>
<feature type="domain" description="PXA" evidence="2">
    <location>
        <begin position="135"/>
        <end position="301"/>
    </location>
</feature>
<evidence type="ECO:0000313" key="3">
    <source>
        <dbReference type="EMBL" id="KAL2723835.1"/>
    </source>
</evidence>
<dbReference type="SMART" id="SM00313">
    <property type="entry name" value="PXA"/>
    <property type="match status" value="1"/>
</dbReference>
<reference evidence="3 4" key="1">
    <citation type="journal article" date="2024" name="Ann. Entomol. Soc. Am.">
        <title>Genomic analyses of the southern and eastern yellowjacket wasps (Hymenoptera: Vespidae) reveal evolutionary signatures of social life.</title>
        <authorList>
            <person name="Catto M.A."/>
            <person name="Caine P.B."/>
            <person name="Orr S.E."/>
            <person name="Hunt B.G."/>
            <person name="Goodisman M.A.D."/>
        </authorList>
    </citation>
    <scope>NUCLEOTIDE SEQUENCE [LARGE SCALE GENOMIC DNA]</scope>
    <source>
        <strain evidence="3">232</strain>
        <tissue evidence="3">Head and thorax</tissue>
    </source>
</reference>
<protein>
    <recommendedName>
        <fullName evidence="2">PXA domain-containing protein</fullName>
    </recommendedName>
</protein>
<sequence>MENIILISWLNKILLLFCIASIFLCLIIQQWVGVTSVPIYISLSWIAFVMIVSMWLSCVLLRFTLKRTVPINIEFIKKWIYKRLPKYLELESLSTTEKHNISKLENKCNNKVHIKAINLENMNSLSSGGDSLFKKRIIYVDDIIRKINLDCIDVWYKNISTDKAFPNEAQTLLKMLLIKILQKVNSIDKLKLANKMADVVLLHLKEYRRALRRVEKGTSTNLEEAYRCLHPGSRSVLTLEHIFHRLVTVLAQEFLQWELTSSLPCKLLVSILARKLLTMIQTISCPNWMFECLLKLLQSTPKEANEQWTKDDGTVSVGLNDGMTSAMATVIPHPLLQPVLSNKSMTRFMQANQNLSLPIDLEKQSLTLEDLSVQHRGLWADINISEVDSEIDNNRISPIYEEPTDFATTIARLRNLLQQKSTATTPLRTEEKSYVICEANQFINLCIPWTEFHTTVDGSQQLLYCIQFDDVEQRGVDLFETTTATVKRQHSDFIQLHTSLEEIPSIASIMSELELPEGGRVEMETYLRNLCIRLANECPTQLRHFLRPSSNAGKKADIVAPRFDRFLAKTVSGVFNTLKTVVPGFEIDSEEEVMPLPTLIPLSDIPWRFVEDIKSKNLAYELQQLVAERIDYCSVDTAYEAVDSIESSGDSELMAHWWDIVNTSYDEETEELDSKLSLTCVVIDLICEVLTGIGSNHVLQQEAVVRWAKLLFGNVTEPLIEKIISRLSDSLSNISFPYNSQSNVTAESVVLVKDKIFEILQKKIPNDMKLIFGEEDTQKILKYLLTSYEIRKINLDLNMQILDVLMSQLLISCRMNHDLY</sequence>